<dbReference type="Gene3D" id="1.10.10.10">
    <property type="entry name" value="Winged helix-like DNA-binding domain superfamily/Winged helix DNA-binding domain"/>
    <property type="match status" value="1"/>
</dbReference>
<name>A0A163RNN5_9MYCO</name>
<dbReference type="SUPFAM" id="SSF102405">
    <property type="entry name" value="MCP/YpsA-like"/>
    <property type="match status" value="1"/>
</dbReference>
<comment type="similarity">
    <text evidence="1">Belongs to the DprA/Smf family.</text>
</comment>
<organism evidence="4 5">
    <name type="scientific">Mycobacterium ostraviense</name>
    <dbReference type="NCBI Taxonomy" id="2738409"/>
    <lineage>
        <taxon>Bacteria</taxon>
        <taxon>Bacillati</taxon>
        <taxon>Actinomycetota</taxon>
        <taxon>Actinomycetes</taxon>
        <taxon>Mycobacteriales</taxon>
        <taxon>Mycobacteriaceae</taxon>
        <taxon>Mycobacterium</taxon>
    </lineage>
</organism>
<dbReference type="Pfam" id="PF02481">
    <property type="entry name" value="DNA_processg_A"/>
    <property type="match status" value="1"/>
</dbReference>
<comment type="caution">
    <text evidence="4">The sequence shown here is derived from an EMBL/GenBank/DDBJ whole genome shotgun (WGS) entry which is preliminary data.</text>
</comment>
<accession>A0A163RNN5</accession>
<dbReference type="AlphaFoldDB" id="A0A163RNN5"/>
<sequence length="388" mass="40446">MTAVGDVLRAWAYLSRVAEPPCAELAALVRCVGPLEAADRVRRGLVDGDLARHTQARRGIDRAATDLELLMRRGGRLITPDDDEWPVLAFAAFGGSAARAKPYGGVPMVLWARGPARLDEVVPRAAAIVGTRAATAYGEHVAADLTAGLAERDVAVISGGAYGIDGAAHRAALNCDGITVAVLAGGIDVPYPAGHSSLLHRIGEHGLLITEYPPGVRPARYRFLTRNRLVAAVAGAAVVVEAGLRSGAANTAAWARALGRAVGAVPGPVTSSASAGCHVLLRDGAELIMRVDDIVELVGHIGELAAEQPRPSTLFDGLSEAERRVYEALPGRGAATVDEIAAASGLLPEQVLGQLAILEVGGLARRDEGRWRIVRAERARAGFSGRLV</sequence>
<feature type="domain" description="DprA winged helix" evidence="3">
    <location>
        <begin position="316"/>
        <end position="369"/>
    </location>
</feature>
<dbReference type="Pfam" id="PF17782">
    <property type="entry name" value="WHD_DprA"/>
    <property type="match status" value="1"/>
</dbReference>
<dbReference type="InterPro" id="IPR036388">
    <property type="entry name" value="WH-like_DNA-bd_sf"/>
</dbReference>
<evidence type="ECO:0000313" key="4">
    <source>
        <dbReference type="EMBL" id="KZS53426.1"/>
    </source>
</evidence>
<dbReference type="EMBL" id="LWCI01000187">
    <property type="protein sequence ID" value="KZS53426.1"/>
    <property type="molecule type" value="Genomic_DNA"/>
</dbReference>
<dbReference type="RefSeq" id="WP_075513708.1">
    <property type="nucleotide sequence ID" value="NZ_CP089224.1"/>
</dbReference>
<dbReference type="InterPro" id="IPR057666">
    <property type="entry name" value="DrpA_SLOG"/>
</dbReference>
<dbReference type="Gene3D" id="3.40.50.450">
    <property type="match status" value="1"/>
</dbReference>
<dbReference type="NCBIfam" id="TIGR00732">
    <property type="entry name" value="dprA"/>
    <property type="match status" value="1"/>
</dbReference>
<proteinExistence type="inferred from homology"/>
<evidence type="ECO:0000313" key="5">
    <source>
        <dbReference type="Proteomes" id="UP000077342"/>
    </source>
</evidence>
<dbReference type="GO" id="GO:0009294">
    <property type="term" value="P:DNA-mediated transformation"/>
    <property type="evidence" value="ECO:0007669"/>
    <property type="project" value="InterPro"/>
</dbReference>
<evidence type="ECO:0000259" key="2">
    <source>
        <dbReference type="Pfam" id="PF02481"/>
    </source>
</evidence>
<reference evidence="5" key="1">
    <citation type="submission" date="2016-04" db="EMBL/GenBank/DDBJ databases">
        <authorList>
            <person name="Strapagiel D."/>
            <person name="Borowka P."/>
            <person name="Marciniak B."/>
            <person name="Bakula Z."/>
            <person name="Van Ingen J."/>
            <person name="Safianowska A."/>
            <person name="Dziadek J."/>
            <person name="Jagielski T."/>
        </authorList>
    </citation>
    <scope>NUCLEOTIDE SEQUENCE [LARGE SCALE GENOMIC DNA]</scope>
    <source>
        <strain evidence="5">1010001458</strain>
    </source>
</reference>
<dbReference type="InterPro" id="IPR041614">
    <property type="entry name" value="DprA_WH"/>
</dbReference>
<dbReference type="Proteomes" id="UP000077342">
    <property type="component" value="Unassembled WGS sequence"/>
</dbReference>
<feature type="domain" description="Smf/DprA SLOG" evidence="2">
    <location>
        <begin position="77"/>
        <end position="298"/>
    </location>
</feature>
<dbReference type="PANTHER" id="PTHR43022">
    <property type="entry name" value="PROTEIN SMF"/>
    <property type="match status" value="1"/>
</dbReference>
<gene>
    <name evidence="4" type="ORF">A4G28_22255</name>
</gene>
<keyword evidence="5" id="KW-1185">Reference proteome</keyword>
<protein>
    <submittedName>
        <fullName evidence="4">DNA processing protein DprA</fullName>
    </submittedName>
</protein>
<dbReference type="InterPro" id="IPR003488">
    <property type="entry name" value="DprA"/>
</dbReference>
<evidence type="ECO:0000256" key="1">
    <source>
        <dbReference type="ARBA" id="ARBA00006525"/>
    </source>
</evidence>
<dbReference type="PANTHER" id="PTHR43022:SF1">
    <property type="entry name" value="PROTEIN SMF"/>
    <property type="match status" value="1"/>
</dbReference>
<evidence type="ECO:0000259" key="3">
    <source>
        <dbReference type="Pfam" id="PF17782"/>
    </source>
</evidence>